<dbReference type="FunFam" id="1.10.238.10:FF:000178">
    <property type="entry name" value="Calmodulin-2 A"/>
    <property type="match status" value="1"/>
</dbReference>
<accession>A0A146K9Q6</accession>
<gene>
    <name evidence="5" type="ORF">TPC1_15586</name>
</gene>
<keyword evidence="2" id="KW-0677">Repeat</keyword>
<keyword evidence="1" id="KW-0479">Metal-binding</keyword>
<feature type="non-terminal residue" evidence="5">
    <location>
        <position position="135"/>
    </location>
</feature>
<evidence type="ECO:0000259" key="4">
    <source>
        <dbReference type="PROSITE" id="PS50222"/>
    </source>
</evidence>
<dbReference type="InterPro" id="IPR011992">
    <property type="entry name" value="EF-hand-dom_pair"/>
</dbReference>
<evidence type="ECO:0000313" key="5">
    <source>
        <dbReference type="EMBL" id="JAP92465.1"/>
    </source>
</evidence>
<organism evidence="5">
    <name type="scientific">Trepomonas sp. PC1</name>
    <dbReference type="NCBI Taxonomy" id="1076344"/>
    <lineage>
        <taxon>Eukaryota</taxon>
        <taxon>Metamonada</taxon>
        <taxon>Diplomonadida</taxon>
        <taxon>Hexamitidae</taxon>
        <taxon>Hexamitinae</taxon>
        <taxon>Trepomonas</taxon>
    </lineage>
</organism>
<keyword evidence="3" id="KW-0106">Calcium</keyword>
<dbReference type="PANTHER" id="PTHR10891">
    <property type="entry name" value="EF-HAND CALCIUM-BINDING DOMAIN CONTAINING PROTEIN"/>
    <property type="match status" value="1"/>
</dbReference>
<feature type="domain" description="EF-hand" evidence="4">
    <location>
        <begin position="75"/>
        <end position="105"/>
    </location>
</feature>
<dbReference type="Gene3D" id="1.10.238.10">
    <property type="entry name" value="EF-hand"/>
    <property type="match status" value="2"/>
</dbReference>
<dbReference type="GO" id="GO:0005509">
    <property type="term" value="F:calcium ion binding"/>
    <property type="evidence" value="ECO:0007669"/>
    <property type="project" value="InterPro"/>
</dbReference>
<dbReference type="SUPFAM" id="SSF47473">
    <property type="entry name" value="EF-hand"/>
    <property type="match status" value="1"/>
</dbReference>
<dbReference type="InterPro" id="IPR039647">
    <property type="entry name" value="EF_hand_pair_protein_CML-like"/>
</dbReference>
<dbReference type="SMART" id="SM00054">
    <property type="entry name" value="EFh"/>
    <property type="match status" value="3"/>
</dbReference>
<protein>
    <submittedName>
        <fullName evidence="5">Calmodulin</fullName>
    </submittedName>
</protein>
<dbReference type="GO" id="GO:0043226">
    <property type="term" value="C:organelle"/>
    <property type="evidence" value="ECO:0007669"/>
    <property type="project" value="UniProtKB-ARBA"/>
</dbReference>
<dbReference type="AlphaFoldDB" id="A0A146K9Q6"/>
<dbReference type="PROSITE" id="PS00018">
    <property type="entry name" value="EF_HAND_1"/>
    <property type="match status" value="2"/>
</dbReference>
<feature type="non-terminal residue" evidence="5">
    <location>
        <position position="1"/>
    </location>
</feature>
<reference evidence="5" key="1">
    <citation type="submission" date="2015-07" db="EMBL/GenBank/DDBJ databases">
        <title>Adaptation to a free-living lifestyle via gene acquisitions in the diplomonad Trepomonas sp. PC1.</title>
        <authorList>
            <person name="Xu F."/>
            <person name="Jerlstrom-Hultqvist J."/>
            <person name="Kolisko M."/>
            <person name="Simpson A.G.B."/>
            <person name="Roger A.J."/>
            <person name="Svard S.G."/>
            <person name="Andersson J.O."/>
        </authorList>
    </citation>
    <scope>NUCLEOTIDE SEQUENCE</scope>
    <source>
        <strain evidence="5">PC1</strain>
    </source>
</reference>
<dbReference type="CDD" id="cd00051">
    <property type="entry name" value="EFh"/>
    <property type="match status" value="2"/>
</dbReference>
<name>A0A146K9Q6_9EUKA</name>
<dbReference type="EMBL" id="GDID01004141">
    <property type="protein sequence ID" value="JAP92465.1"/>
    <property type="molecule type" value="Transcribed_RNA"/>
</dbReference>
<feature type="domain" description="EF-hand" evidence="4">
    <location>
        <begin position="39"/>
        <end position="74"/>
    </location>
</feature>
<dbReference type="InterPro" id="IPR018247">
    <property type="entry name" value="EF_Hand_1_Ca_BS"/>
</dbReference>
<evidence type="ECO:0000256" key="3">
    <source>
        <dbReference type="ARBA" id="ARBA00022837"/>
    </source>
</evidence>
<feature type="domain" description="EF-hand" evidence="4">
    <location>
        <begin position="5"/>
        <end position="35"/>
    </location>
</feature>
<evidence type="ECO:0000256" key="1">
    <source>
        <dbReference type="ARBA" id="ARBA00022723"/>
    </source>
</evidence>
<evidence type="ECO:0000256" key="2">
    <source>
        <dbReference type="ARBA" id="ARBA00022737"/>
    </source>
</evidence>
<dbReference type="InterPro" id="IPR002048">
    <property type="entry name" value="EF_hand_dom"/>
</dbReference>
<proteinExistence type="predicted"/>
<sequence>EIENEVRIQLEELFKAFDIDGNGFLDSKEVEKIIRASPSTKKSCTKVINEMDKDQNGYIDVEEFIEFMSSLKCNINKIFDFIDQSNDGFIEAKELKQLYEEKANMKISQEELNIMMEILTEGKSNVVTREQFQKF</sequence>
<dbReference type="PROSITE" id="PS50222">
    <property type="entry name" value="EF_HAND_2"/>
    <property type="match status" value="3"/>
</dbReference>
<dbReference type="Pfam" id="PF13499">
    <property type="entry name" value="EF-hand_7"/>
    <property type="match status" value="2"/>
</dbReference>